<proteinExistence type="predicted"/>
<dbReference type="Pfam" id="PF07083">
    <property type="entry name" value="DUF1351"/>
    <property type="match status" value="1"/>
</dbReference>
<gene>
    <name evidence="1" type="ORF">G6Z34_02775</name>
</gene>
<sequence length="303" mass="35658">MKEIQINKELPVIKMNFEEVKGSLQETMKKFEGIIVTEESLKDCKATQKDLAGLRNKIDTYRKDVKREMLTPIDIFEYQCKELIGLIADVEKPIKEGIKVFDDKRREEKRQKALELIKESITKHNLNKEYASKLTVKNEYLNLSKSLKSVREDIESRALLLEREQEDEKQRKEMLRVSIENAISVANEGINTKLKFENFTKYIEFGWSLDRILKEINDKSTMIKEAEKPKKQPKVEVKEPVQPPLDISKPLENAKKEVEEEIRQDKFFVDVYVEHNFEMIQALSKFLKDNGYNYEVHKKGKVK</sequence>
<name>A0AAP6WK46_CLOPF</name>
<organism evidence="1 2">
    <name type="scientific">Clostridium perfringens</name>
    <dbReference type="NCBI Taxonomy" id="1502"/>
    <lineage>
        <taxon>Bacteria</taxon>
        <taxon>Bacillati</taxon>
        <taxon>Bacillota</taxon>
        <taxon>Clostridia</taxon>
        <taxon>Eubacteriales</taxon>
        <taxon>Clostridiaceae</taxon>
        <taxon>Clostridium</taxon>
    </lineage>
</organism>
<reference evidence="1 2" key="1">
    <citation type="submission" date="2020-02" db="EMBL/GenBank/DDBJ databases">
        <title>Genomic Insights into the Phylogeny and Genetic Plasticity of the Human and Animal Enteric Pathogen Clostridium perfringens.</title>
        <authorList>
            <person name="Feng Y."/>
            <person name="Hu Y."/>
        </authorList>
    </citation>
    <scope>NUCLEOTIDE SEQUENCE [LARGE SCALE GENOMIC DNA]</scope>
    <source>
        <strain evidence="1 2">CP-40</strain>
    </source>
</reference>
<dbReference type="Proteomes" id="UP000481454">
    <property type="component" value="Unassembled WGS sequence"/>
</dbReference>
<dbReference type="EMBL" id="JAALLZ010000001">
    <property type="protein sequence ID" value="NGU29038.1"/>
    <property type="molecule type" value="Genomic_DNA"/>
</dbReference>
<dbReference type="RefSeq" id="WP_164800906.1">
    <property type="nucleotide sequence ID" value="NZ_JAALLZ010000001.1"/>
</dbReference>
<protein>
    <submittedName>
        <fullName evidence="1">DUF1351 domain-containing protein</fullName>
    </submittedName>
</protein>
<evidence type="ECO:0000313" key="2">
    <source>
        <dbReference type="Proteomes" id="UP000481454"/>
    </source>
</evidence>
<dbReference type="InterPro" id="IPR009785">
    <property type="entry name" value="Prophage_Lj928_Orf309"/>
</dbReference>
<comment type="caution">
    <text evidence="1">The sequence shown here is derived from an EMBL/GenBank/DDBJ whole genome shotgun (WGS) entry which is preliminary data.</text>
</comment>
<dbReference type="AlphaFoldDB" id="A0AAP6WK46"/>
<accession>A0AAP6WK46</accession>
<evidence type="ECO:0000313" key="1">
    <source>
        <dbReference type="EMBL" id="NGU29038.1"/>
    </source>
</evidence>